<dbReference type="RefSeq" id="WP_058289083.1">
    <property type="nucleotide sequence ID" value="NZ_CYSD01000014.1"/>
</dbReference>
<dbReference type="PANTHER" id="PTHR43818:SF11">
    <property type="entry name" value="BCDNA.GH03377"/>
    <property type="match status" value="1"/>
</dbReference>
<dbReference type="PANTHER" id="PTHR43818">
    <property type="entry name" value="BCDNA.GH03377"/>
    <property type="match status" value="1"/>
</dbReference>
<sequence>MQTEQPSPLRVGLIGTGFMGKTHAFAWRNVKAILGGQPGELPEIALHTLCDTPKPQAEKFAAQFGFAKATDDWEAMVNDPEIDVVSITTPNQMHKDMALAAIAAGKHVWCEKPMALTAEDAAVMTTAAEARGVRTMVGYNYIHNPAFLHAQALVKSGAIGRIVHFRGWVDEDYQADPDLAWTWRARLADAGLGTLGDLGCHLVSMAYGLCGPVESLIADMQTVHETRPLPDGTGSGVVENEDTATALLRFQGGFQGSISSSRSAWGRKNRLAWEVHGTKGMICFDQERMNELQLYVNEGPKATQGFRTILTGPEHAPYGAFCPAPGHQLGFNDLKVIELAAFLKAMKAGQAAHPDFRAAYEFERVIHAVAQSARGGGQRILLGGDM</sequence>
<dbReference type="EC" id="1.1.99.28" evidence="4"/>
<dbReference type="Proteomes" id="UP000052022">
    <property type="component" value="Unassembled WGS sequence"/>
</dbReference>
<dbReference type="Gene3D" id="3.40.50.720">
    <property type="entry name" value="NAD(P)-binding Rossmann-like Domain"/>
    <property type="match status" value="1"/>
</dbReference>
<feature type="domain" description="Gfo/Idh/MocA-like oxidoreductase N-terminal" evidence="2">
    <location>
        <begin position="9"/>
        <end position="139"/>
    </location>
</feature>
<evidence type="ECO:0000259" key="3">
    <source>
        <dbReference type="Pfam" id="PF22725"/>
    </source>
</evidence>
<dbReference type="InterPro" id="IPR000683">
    <property type="entry name" value="Gfo/Idh/MocA-like_OxRdtase_N"/>
</dbReference>
<dbReference type="OrthoDB" id="9815825at2"/>
<dbReference type="InterPro" id="IPR050463">
    <property type="entry name" value="Gfo/Idh/MocA_oxidrdct_glycsds"/>
</dbReference>
<dbReference type="STRING" id="928856.SAMN04488049_11431"/>
<dbReference type="GO" id="GO:0000166">
    <property type="term" value="F:nucleotide binding"/>
    <property type="evidence" value="ECO:0007669"/>
    <property type="project" value="InterPro"/>
</dbReference>
<dbReference type="InterPro" id="IPR055170">
    <property type="entry name" value="GFO_IDH_MocA-like_dom"/>
</dbReference>
<protein>
    <submittedName>
        <fullName evidence="4">Glucose--fructose oxidoreductase</fullName>
        <ecNumber evidence="4">1.1.99.28</ecNumber>
    </submittedName>
</protein>
<dbReference type="AlphaFoldDB" id="A0A0P1G4A2"/>
<gene>
    <name evidence="4" type="primary">gfo_2</name>
    <name evidence="4" type="ORF">TRM7557_00962</name>
</gene>
<keyword evidence="1 4" id="KW-0560">Oxidoreductase</keyword>
<keyword evidence="5" id="KW-1185">Reference proteome</keyword>
<dbReference type="GO" id="GO:0047061">
    <property type="term" value="F:glucose-fructose oxidoreductase activity"/>
    <property type="evidence" value="ECO:0007669"/>
    <property type="project" value="UniProtKB-EC"/>
</dbReference>
<feature type="domain" description="GFO/IDH/MocA-like oxidoreductase" evidence="3">
    <location>
        <begin position="147"/>
        <end position="282"/>
    </location>
</feature>
<dbReference type="SUPFAM" id="SSF55347">
    <property type="entry name" value="Glyceraldehyde-3-phosphate dehydrogenase-like, C-terminal domain"/>
    <property type="match status" value="1"/>
</dbReference>
<evidence type="ECO:0000313" key="5">
    <source>
        <dbReference type="Proteomes" id="UP000052022"/>
    </source>
</evidence>
<dbReference type="Pfam" id="PF22725">
    <property type="entry name" value="GFO_IDH_MocA_C3"/>
    <property type="match status" value="1"/>
</dbReference>
<dbReference type="Pfam" id="PF01408">
    <property type="entry name" value="GFO_IDH_MocA"/>
    <property type="match status" value="1"/>
</dbReference>
<accession>A0A0P1G4A2</accession>
<organism evidence="4 5">
    <name type="scientific">Tritonibacter multivorans</name>
    <dbReference type="NCBI Taxonomy" id="928856"/>
    <lineage>
        <taxon>Bacteria</taxon>
        <taxon>Pseudomonadati</taxon>
        <taxon>Pseudomonadota</taxon>
        <taxon>Alphaproteobacteria</taxon>
        <taxon>Rhodobacterales</taxon>
        <taxon>Paracoccaceae</taxon>
        <taxon>Tritonibacter</taxon>
    </lineage>
</organism>
<reference evidence="4 5" key="1">
    <citation type="submission" date="2015-09" db="EMBL/GenBank/DDBJ databases">
        <authorList>
            <consortium name="Swine Surveillance"/>
        </authorList>
    </citation>
    <scope>NUCLEOTIDE SEQUENCE [LARGE SCALE GENOMIC DNA]</scope>
    <source>
        <strain evidence="4 5">CECT 7557</strain>
    </source>
</reference>
<evidence type="ECO:0000256" key="1">
    <source>
        <dbReference type="ARBA" id="ARBA00023002"/>
    </source>
</evidence>
<dbReference type="InterPro" id="IPR036291">
    <property type="entry name" value="NAD(P)-bd_dom_sf"/>
</dbReference>
<evidence type="ECO:0000259" key="2">
    <source>
        <dbReference type="Pfam" id="PF01408"/>
    </source>
</evidence>
<dbReference type="Gene3D" id="3.30.360.10">
    <property type="entry name" value="Dihydrodipicolinate Reductase, domain 2"/>
    <property type="match status" value="1"/>
</dbReference>
<name>A0A0P1G4A2_9RHOB</name>
<dbReference type="SUPFAM" id="SSF51735">
    <property type="entry name" value="NAD(P)-binding Rossmann-fold domains"/>
    <property type="match status" value="1"/>
</dbReference>
<evidence type="ECO:0000313" key="4">
    <source>
        <dbReference type="EMBL" id="CUH76565.1"/>
    </source>
</evidence>
<dbReference type="EMBL" id="CYSD01000014">
    <property type="protein sequence ID" value="CUH76565.1"/>
    <property type="molecule type" value="Genomic_DNA"/>
</dbReference>
<proteinExistence type="predicted"/>